<evidence type="ECO:0000256" key="1">
    <source>
        <dbReference type="ARBA" id="ARBA00004196"/>
    </source>
</evidence>
<protein>
    <recommendedName>
        <fullName evidence="7">CopC domain-containing protein</fullName>
    </recommendedName>
</protein>
<keyword evidence="6" id="KW-0472">Membrane</keyword>
<dbReference type="AlphaFoldDB" id="A0A3N1HQQ0"/>
<dbReference type="GO" id="GO:0030313">
    <property type="term" value="C:cell envelope"/>
    <property type="evidence" value="ECO:0007669"/>
    <property type="project" value="UniProtKB-SubCell"/>
</dbReference>
<dbReference type="SUPFAM" id="SSF81296">
    <property type="entry name" value="E set domains"/>
    <property type="match status" value="1"/>
</dbReference>
<dbReference type="OrthoDB" id="5242236at2"/>
<evidence type="ECO:0000256" key="2">
    <source>
        <dbReference type="ARBA" id="ARBA00022723"/>
    </source>
</evidence>
<feature type="domain" description="CopC" evidence="7">
    <location>
        <begin position="55"/>
        <end position="148"/>
    </location>
</feature>
<dbReference type="GO" id="GO:0005507">
    <property type="term" value="F:copper ion binding"/>
    <property type="evidence" value="ECO:0007669"/>
    <property type="project" value="InterPro"/>
</dbReference>
<keyword evidence="9" id="KW-1185">Reference proteome</keyword>
<comment type="subcellular location">
    <subcellularLocation>
        <location evidence="1">Cell envelope</location>
    </subcellularLocation>
</comment>
<reference evidence="8 9" key="1">
    <citation type="journal article" date="2015" name="Stand. Genomic Sci.">
        <title>Genomic Encyclopedia of Bacterial and Archaeal Type Strains, Phase III: the genomes of soil and plant-associated and newly described type strains.</title>
        <authorList>
            <person name="Whitman W.B."/>
            <person name="Woyke T."/>
            <person name="Klenk H.P."/>
            <person name="Zhou Y."/>
            <person name="Lilburn T.G."/>
            <person name="Beck B.J."/>
            <person name="De Vos P."/>
            <person name="Vandamme P."/>
            <person name="Eisen J.A."/>
            <person name="Garrity G."/>
            <person name="Hugenholtz P."/>
            <person name="Kyrpides N.C."/>
        </authorList>
    </citation>
    <scope>NUCLEOTIDE SEQUENCE [LARGE SCALE GENOMIC DNA]</scope>
    <source>
        <strain evidence="8 9">CECT 7306</strain>
    </source>
</reference>
<dbReference type="InterPro" id="IPR032694">
    <property type="entry name" value="CopC/D"/>
</dbReference>
<evidence type="ECO:0000256" key="6">
    <source>
        <dbReference type="SAM" id="Phobius"/>
    </source>
</evidence>
<accession>A0A3N1HQQ0</accession>
<sequence>MRSAQSTRTATRHAARARAAARVGAVPARRAAAAVGALGLSAGLLLVGAPGAAAHDRLVSSTPAADETLDAVPAEVVLTFSAEVQELGTVAELHEGGDAVVAADASRVDGRDVVLDLPDDLPAGAYDVVYRVTSSDGHPISGEIPFTLDVAAAPTTAAPTPSASPAPSPTSAAPTTSEPDVAPSPTADATEPAAGTDGGVPWAPVVAVLVVVALGAAAAVVLGRRRRPTR</sequence>
<dbReference type="InterPro" id="IPR007348">
    <property type="entry name" value="CopC_dom"/>
</dbReference>
<dbReference type="GO" id="GO:0005886">
    <property type="term" value="C:plasma membrane"/>
    <property type="evidence" value="ECO:0007669"/>
    <property type="project" value="TreeGrafter"/>
</dbReference>
<evidence type="ECO:0000256" key="5">
    <source>
        <dbReference type="SAM" id="MobiDB-lite"/>
    </source>
</evidence>
<keyword evidence="6" id="KW-1133">Transmembrane helix</keyword>
<evidence type="ECO:0000256" key="3">
    <source>
        <dbReference type="ARBA" id="ARBA00022729"/>
    </source>
</evidence>
<dbReference type="Gene3D" id="2.60.40.1220">
    <property type="match status" value="1"/>
</dbReference>
<name>A0A3N1HQQ0_9ACTN</name>
<organism evidence="8 9">
    <name type="scientific">Pseudokineococcus lusitanus</name>
    <dbReference type="NCBI Taxonomy" id="763993"/>
    <lineage>
        <taxon>Bacteria</taxon>
        <taxon>Bacillati</taxon>
        <taxon>Actinomycetota</taxon>
        <taxon>Actinomycetes</taxon>
        <taxon>Kineosporiales</taxon>
        <taxon>Kineosporiaceae</taxon>
        <taxon>Pseudokineococcus</taxon>
    </lineage>
</organism>
<dbReference type="EMBL" id="RJKN01000002">
    <property type="protein sequence ID" value="ROP44756.1"/>
    <property type="molecule type" value="Genomic_DNA"/>
</dbReference>
<dbReference type="InterPro" id="IPR014756">
    <property type="entry name" value="Ig_E-set"/>
</dbReference>
<evidence type="ECO:0000256" key="4">
    <source>
        <dbReference type="ARBA" id="ARBA00023008"/>
    </source>
</evidence>
<dbReference type="PANTHER" id="PTHR34820:SF4">
    <property type="entry name" value="INNER MEMBRANE PROTEIN YEBZ"/>
    <property type="match status" value="1"/>
</dbReference>
<gene>
    <name evidence="8" type="ORF">EDC03_0884</name>
</gene>
<evidence type="ECO:0000313" key="9">
    <source>
        <dbReference type="Proteomes" id="UP000276232"/>
    </source>
</evidence>
<dbReference type="InterPro" id="IPR014755">
    <property type="entry name" value="Cu-Rt/internalin_Ig-like"/>
</dbReference>
<comment type="caution">
    <text evidence="8">The sequence shown here is derived from an EMBL/GenBank/DDBJ whole genome shotgun (WGS) entry which is preliminary data.</text>
</comment>
<dbReference type="Pfam" id="PF04234">
    <property type="entry name" value="CopC"/>
    <property type="match status" value="1"/>
</dbReference>
<keyword evidence="2" id="KW-0479">Metal-binding</keyword>
<dbReference type="InParanoid" id="A0A3N1HQQ0"/>
<dbReference type="PANTHER" id="PTHR34820">
    <property type="entry name" value="INNER MEMBRANE PROTEIN YEBZ"/>
    <property type="match status" value="1"/>
</dbReference>
<dbReference type="Proteomes" id="UP000276232">
    <property type="component" value="Unassembled WGS sequence"/>
</dbReference>
<feature type="region of interest" description="Disordered" evidence="5">
    <location>
        <begin position="155"/>
        <end position="198"/>
    </location>
</feature>
<dbReference type="GO" id="GO:0046688">
    <property type="term" value="P:response to copper ion"/>
    <property type="evidence" value="ECO:0007669"/>
    <property type="project" value="InterPro"/>
</dbReference>
<keyword evidence="4" id="KW-0186">Copper</keyword>
<evidence type="ECO:0000259" key="7">
    <source>
        <dbReference type="Pfam" id="PF04234"/>
    </source>
</evidence>
<evidence type="ECO:0000313" key="8">
    <source>
        <dbReference type="EMBL" id="ROP44756.1"/>
    </source>
</evidence>
<dbReference type="GO" id="GO:0042597">
    <property type="term" value="C:periplasmic space"/>
    <property type="evidence" value="ECO:0007669"/>
    <property type="project" value="InterPro"/>
</dbReference>
<dbReference type="GO" id="GO:0006825">
    <property type="term" value="P:copper ion transport"/>
    <property type="evidence" value="ECO:0007669"/>
    <property type="project" value="InterPro"/>
</dbReference>
<keyword evidence="6" id="KW-0812">Transmembrane</keyword>
<keyword evidence="3" id="KW-0732">Signal</keyword>
<feature type="transmembrane region" description="Helical" evidence="6">
    <location>
        <begin position="202"/>
        <end position="222"/>
    </location>
</feature>
<dbReference type="RefSeq" id="WP_123378997.1">
    <property type="nucleotide sequence ID" value="NZ_RJKN01000002.1"/>
</dbReference>
<proteinExistence type="predicted"/>